<evidence type="ECO:0000313" key="2">
    <source>
        <dbReference type="EMBL" id="KAF1969714.1"/>
    </source>
</evidence>
<protein>
    <submittedName>
        <fullName evidence="2">PEBP-like protein</fullName>
    </submittedName>
</protein>
<dbReference type="CDD" id="cd00866">
    <property type="entry name" value="PEBP_euk"/>
    <property type="match status" value="1"/>
</dbReference>
<sequence length="238" mass="24340">MHFSSSSFLVVAAAATAHAQKTFTPSGFTPAASTQLDVLFNSTAVSTPGELLSKAATAAQPQLALASSAVSPQDTYVFVMLDLDVPPQGADTTRRVLLHAMNTGFKATQQSVAGGAVLLASSDKGPAKYIGPGPPATDTIPHRYTQLLFKQPASLQVSADAFADTQARFDFDVKAFAKEMGLGEPVAGNFFMVDGRVSAAAAPSGTRGAEFQGKAAAGGMPWGIAGLLGVSGLAFMAL</sequence>
<proteinExistence type="predicted"/>
<dbReference type="GO" id="GO:0005543">
    <property type="term" value="F:phospholipid binding"/>
    <property type="evidence" value="ECO:0007669"/>
    <property type="project" value="TreeGrafter"/>
</dbReference>
<keyword evidence="3" id="KW-1185">Reference proteome</keyword>
<dbReference type="GO" id="GO:0030162">
    <property type="term" value="P:regulation of proteolysis"/>
    <property type="evidence" value="ECO:0007669"/>
    <property type="project" value="TreeGrafter"/>
</dbReference>
<dbReference type="InterPro" id="IPR035810">
    <property type="entry name" value="PEBP_euk"/>
</dbReference>
<evidence type="ECO:0000256" key="1">
    <source>
        <dbReference type="SAM" id="SignalP"/>
    </source>
</evidence>
<accession>A0A6A5UY94</accession>
<name>A0A6A5UY94_9PLEO</name>
<dbReference type="AlphaFoldDB" id="A0A6A5UY94"/>
<dbReference type="OrthoDB" id="2506647at2759"/>
<keyword evidence="1" id="KW-0732">Signal</keyword>
<dbReference type="Pfam" id="PF01161">
    <property type="entry name" value="PBP"/>
    <property type="match status" value="1"/>
</dbReference>
<dbReference type="SUPFAM" id="SSF49777">
    <property type="entry name" value="PEBP-like"/>
    <property type="match status" value="1"/>
</dbReference>
<dbReference type="InterPro" id="IPR008914">
    <property type="entry name" value="PEBP"/>
</dbReference>
<feature type="chain" id="PRO_5025421897" evidence="1">
    <location>
        <begin position="20"/>
        <end position="238"/>
    </location>
</feature>
<dbReference type="Proteomes" id="UP000800036">
    <property type="component" value="Unassembled WGS sequence"/>
</dbReference>
<evidence type="ECO:0000313" key="3">
    <source>
        <dbReference type="Proteomes" id="UP000800036"/>
    </source>
</evidence>
<dbReference type="GO" id="GO:0030414">
    <property type="term" value="F:peptidase inhibitor activity"/>
    <property type="evidence" value="ECO:0007669"/>
    <property type="project" value="TreeGrafter"/>
</dbReference>
<dbReference type="PANTHER" id="PTHR11362:SF141">
    <property type="entry name" value="PHOSPHATIDYLETHANOLAMINE-BINDING PROTEIN"/>
    <property type="match status" value="1"/>
</dbReference>
<organism evidence="2 3">
    <name type="scientific">Bimuria novae-zelandiae CBS 107.79</name>
    <dbReference type="NCBI Taxonomy" id="1447943"/>
    <lineage>
        <taxon>Eukaryota</taxon>
        <taxon>Fungi</taxon>
        <taxon>Dikarya</taxon>
        <taxon>Ascomycota</taxon>
        <taxon>Pezizomycotina</taxon>
        <taxon>Dothideomycetes</taxon>
        <taxon>Pleosporomycetidae</taxon>
        <taxon>Pleosporales</taxon>
        <taxon>Massarineae</taxon>
        <taxon>Didymosphaeriaceae</taxon>
        <taxon>Bimuria</taxon>
    </lineage>
</organism>
<dbReference type="PANTHER" id="PTHR11362">
    <property type="entry name" value="PHOSPHATIDYLETHANOLAMINE-BINDING PROTEIN"/>
    <property type="match status" value="1"/>
</dbReference>
<dbReference type="GO" id="GO:0046578">
    <property type="term" value="P:regulation of Ras protein signal transduction"/>
    <property type="evidence" value="ECO:0007669"/>
    <property type="project" value="TreeGrafter"/>
</dbReference>
<dbReference type="InterPro" id="IPR036610">
    <property type="entry name" value="PEBP-like_sf"/>
</dbReference>
<feature type="signal peptide" evidence="1">
    <location>
        <begin position="1"/>
        <end position="19"/>
    </location>
</feature>
<dbReference type="Gene3D" id="3.90.280.10">
    <property type="entry name" value="PEBP-like"/>
    <property type="match status" value="1"/>
</dbReference>
<reference evidence="2" key="1">
    <citation type="journal article" date="2020" name="Stud. Mycol.">
        <title>101 Dothideomycetes genomes: a test case for predicting lifestyles and emergence of pathogens.</title>
        <authorList>
            <person name="Haridas S."/>
            <person name="Albert R."/>
            <person name="Binder M."/>
            <person name="Bloem J."/>
            <person name="Labutti K."/>
            <person name="Salamov A."/>
            <person name="Andreopoulos B."/>
            <person name="Baker S."/>
            <person name="Barry K."/>
            <person name="Bills G."/>
            <person name="Bluhm B."/>
            <person name="Cannon C."/>
            <person name="Castanera R."/>
            <person name="Culley D."/>
            <person name="Daum C."/>
            <person name="Ezra D."/>
            <person name="Gonzalez J."/>
            <person name="Henrissat B."/>
            <person name="Kuo A."/>
            <person name="Liang C."/>
            <person name="Lipzen A."/>
            <person name="Lutzoni F."/>
            <person name="Magnuson J."/>
            <person name="Mondo S."/>
            <person name="Nolan M."/>
            <person name="Ohm R."/>
            <person name="Pangilinan J."/>
            <person name="Park H.-J."/>
            <person name="Ramirez L."/>
            <person name="Alfaro M."/>
            <person name="Sun H."/>
            <person name="Tritt A."/>
            <person name="Yoshinaga Y."/>
            <person name="Zwiers L.-H."/>
            <person name="Turgeon B."/>
            <person name="Goodwin S."/>
            <person name="Spatafora J."/>
            <person name="Crous P."/>
            <person name="Grigoriev I."/>
        </authorList>
    </citation>
    <scope>NUCLEOTIDE SEQUENCE</scope>
    <source>
        <strain evidence="2">CBS 107.79</strain>
    </source>
</reference>
<dbReference type="EMBL" id="ML976706">
    <property type="protein sequence ID" value="KAF1969714.1"/>
    <property type="molecule type" value="Genomic_DNA"/>
</dbReference>
<gene>
    <name evidence="2" type="ORF">BU23DRAFT_582466</name>
</gene>